<keyword evidence="7" id="KW-0413">Isomerase</keyword>
<dbReference type="Proteomes" id="UP000018837">
    <property type="component" value="Unassembled WGS sequence"/>
</dbReference>
<evidence type="ECO:0000259" key="6">
    <source>
        <dbReference type="Pfam" id="PF07291"/>
    </source>
</evidence>
<comment type="caution">
    <text evidence="7">The sequence shown here is derived from an EMBL/GenBank/DDBJ whole genome shotgun (WGS) entry which is preliminary data.</text>
</comment>
<reference evidence="7 8" key="1">
    <citation type="submission" date="2013-11" db="EMBL/GenBank/DDBJ databases">
        <title>Single cell genomics of uncultured Tannerella BU063 (oral taxon 286).</title>
        <authorList>
            <person name="Beall C.J."/>
            <person name="Campbell A.G."/>
            <person name="Griffen A.L."/>
            <person name="Podar M."/>
            <person name="Leys E.J."/>
        </authorList>
    </citation>
    <scope>NUCLEOTIDE SEQUENCE [LARGE SCALE GENOMIC DNA]</scope>
    <source>
        <strain evidence="7">Cell 2</strain>
    </source>
</reference>
<evidence type="ECO:0000313" key="7">
    <source>
        <dbReference type="EMBL" id="ETK00793.1"/>
    </source>
</evidence>
<feature type="transmembrane region" description="Helical" evidence="5">
    <location>
        <begin position="54"/>
        <end position="78"/>
    </location>
</feature>
<name>W2C173_9BACT</name>
<dbReference type="InterPro" id="IPR009908">
    <property type="entry name" value="Methylamine_util_MauE"/>
</dbReference>
<organism evidence="7 8">
    <name type="scientific">Tannerella sp. oral taxon BU063 isolate Cell 2</name>
    <dbReference type="NCBI Taxonomy" id="1411148"/>
    <lineage>
        <taxon>Bacteria</taxon>
        <taxon>Pseudomonadati</taxon>
        <taxon>Bacteroidota</taxon>
        <taxon>Bacteroidia</taxon>
        <taxon>Bacteroidales</taxon>
        <taxon>Tannerellaceae</taxon>
        <taxon>Tannerella</taxon>
    </lineage>
</organism>
<gene>
    <name evidence="7" type="ORF">N425_13270</name>
</gene>
<evidence type="ECO:0000256" key="2">
    <source>
        <dbReference type="ARBA" id="ARBA00022692"/>
    </source>
</evidence>
<protein>
    <submittedName>
        <fullName evidence="7">Triosephosphate isomerase</fullName>
    </submittedName>
</protein>
<comment type="subcellular location">
    <subcellularLocation>
        <location evidence="1">Membrane</location>
        <topology evidence="1">Multi-pass membrane protein</topology>
    </subcellularLocation>
</comment>
<keyword evidence="3 5" id="KW-1133">Transmembrane helix</keyword>
<feature type="domain" description="Methylamine utilisation protein MauE" evidence="6">
    <location>
        <begin position="8"/>
        <end position="139"/>
    </location>
</feature>
<feature type="transmembrane region" description="Helical" evidence="5">
    <location>
        <begin position="124"/>
        <end position="142"/>
    </location>
</feature>
<dbReference type="NCBIfam" id="NF045576">
    <property type="entry name" value="BT_3928_fam"/>
    <property type="match status" value="1"/>
</dbReference>
<dbReference type="EMBL" id="AYUF01000495">
    <property type="protein sequence ID" value="ETK00793.1"/>
    <property type="molecule type" value="Genomic_DNA"/>
</dbReference>
<evidence type="ECO:0000256" key="1">
    <source>
        <dbReference type="ARBA" id="ARBA00004141"/>
    </source>
</evidence>
<evidence type="ECO:0000256" key="3">
    <source>
        <dbReference type="ARBA" id="ARBA00022989"/>
    </source>
</evidence>
<keyword evidence="4 5" id="KW-0472">Membrane</keyword>
<feature type="transmembrane region" description="Helical" evidence="5">
    <location>
        <begin position="154"/>
        <end position="173"/>
    </location>
</feature>
<evidence type="ECO:0000256" key="5">
    <source>
        <dbReference type="SAM" id="Phobius"/>
    </source>
</evidence>
<keyword evidence="2 5" id="KW-0812">Transmembrane</keyword>
<dbReference type="Pfam" id="PF07291">
    <property type="entry name" value="MauE"/>
    <property type="match status" value="1"/>
</dbReference>
<sequence length="420" mass="47122">MRKETLIKIIAELSRILLGVTFIFSGTVKAIDPEGTIIKMGDYFTAFGWGHAIWSDALLSFAMIAFEFMLGVCVLLGVHRRLSTLGILLFMAIMTPVTLYLALYNPVPDCGCFGDALIITNWQTFYKNIILSAAAIIAFIYCRRLTPCYSNRAHSIVALFAFAFGVAFCYWNYSHLPMIDFRPYKVGANIPKLMEIPADAPQDEYVFIYQKDGVQKEFKLEEAPAGDSTWVYVDARLVKQGFIPTVSPFDLYNEAGDNVAGEILSDEKPVLLIISPHLEQASEAHVAEIEAISDYARTHDLPIYTVTASNESQCREWAKHTGLDIPFLTADDVLLKTIIRSNPGLVLMKQGTILDKWHHNDIPTPNELQALIKANHPNLRSAGRIWLYTVLAFVLPLLLFWGCDRALKPKKLGQVKNEQI</sequence>
<feature type="transmembrane region" description="Helical" evidence="5">
    <location>
        <begin position="85"/>
        <end position="104"/>
    </location>
</feature>
<dbReference type="GO" id="GO:0016853">
    <property type="term" value="F:isomerase activity"/>
    <property type="evidence" value="ECO:0007669"/>
    <property type="project" value="UniProtKB-KW"/>
</dbReference>
<evidence type="ECO:0000256" key="4">
    <source>
        <dbReference type="ARBA" id="ARBA00023136"/>
    </source>
</evidence>
<evidence type="ECO:0000313" key="8">
    <source>
        <dbReference type="Proteomes" id="UP000018837"/>
    </source>
</evidence>
<accession>W2C173</accession>
<dbReference type="PATRIC" id="fig|1411148.3.peg.2223"/>
<feature type="transmembrane region" description="Helical" evidence="5">
    <location>
        <begin position="385"/>
        <end position="403"/>
    </location>
</feature>
<dbReference type="GO" id="GO:0016020">
    <property type="term" value="C:membrane"/>
    <property type="evidence" value="ECO:0007669"/>
    <property type="project" value="UniProtKB-SubCell"/>
</dbReference>
<dbReference type="AlphaFoldDB" id="W2C173"/>
<dbReference type="GO" id="GO:0030416">
    <property type="term" value="P:methylamine metabolic process"/>
    <property type="evidence" value="ECO:0007669"/>
    <property type="project" value="InterPro"/>
</dbReference>
<proteinExistence type="predicted"/>